<comment type="similarity">
    <text evidence="10">Belongs to the glycosyltransferase 22 family. PIGZ subfamily.</text>
</comment>
<keyword evidence="4 11" id="KW-0328">Glycosyltransferase</keyword>
<evidence type="ECO:0000256" key="4">
    <source>
        <dbReference type="ARBA" id="ARBA00022676"/>
    </source>
</evidence>
<dbReference type="GO" id="GO:0005789">
    <property type="term" value="C:endoplasmic reticulum membrane"/>
    <property type="evidence" value="ECO:0007669"/>
    <property type="project" value="UniProtKB-SubCell"/>
</dbReference>
<protein>
    <recommendedName>
        <fullName evidence="11">Mannosyltransferase</fullName>
        <ecNumber evidence="11">2.4.1.-</ecNumber>
    </recommendedName>
</protein>
<evidence type="ECO:0000256" key="11">
    <source>
        <dbReference type="RuleBase" id="RU363075"/>
    </source>
</evidence>
<keyword evidence="9 11" id="KW-0472">Membrane</keyword>
<feature type="transmembrane region" description="Helical" evidence="11">
    <location>
        <begin position="138"/>
        <end position="156"/>
    </location>
</feature>
<dbReference type="PANTHER" id="PTHR22760:SF3">
    <property type="entry name" value="GPI MANNOSYLTRANSFERASE 4"/>
    <property type="match status" value="1"/>
</dbReference>
<evidence type="ECO:0000256" key="10">
    <source>
        <dbReference type="ARBA" id="ARBA00038466"/>
    </source>
</evidence>
<sequence length="562" mass="63897">MLREGMNMRLILGVAFICRLILAFSPSYFHPDEHLQGPQEIAYGMFGWASQTPWEFTSEHPIRSFVPLWLLYGIPMRFFHKDSNPLHVLWTLRAVFAVLTWVLEDMAVERLAVTRNDKLRCLFFVSTSYATLTWQAHTFSNSLETILVLWFLVILFEAESSTSQPFMSPFDRYYDNFLLGMIVTLGIFNRPTFLAFISFPSLCLPNIWRKSYGSFFVFLFSLCLTTGLFIGIDTYLYNSDTWVIAPLNFALYNTSSNNLAEHGTHSRLQHLFTNLPTLLGPGLLMLKPNWHSLPVQTIAGGLLFLSLIPHQEARFLLPLVPLICMQMDLKQYASATVRKTLMILWLTFNLFCAIFLGLYHQSGVIPAQVHISELARPLTVIWWKTYTPPLWITGLPHDKVEFGALSDIRNDLDYVRELASKGAHTDASYDDSVDADKRDIALSANDTLIEIDLQGANTTILKEIVELCGDKEVLVMVPDAVKDQFFSIFNTDPVNEKGTKSTEKSASKEIIPPRVWRSSSFLSPDLLFQGPHFWSSPWGLSMYNVSGLNYSVTSEISSDTNE</sequence>
<gene>
    <name evidence="13" type="ORF">DASB73_016040</name>
</gene>
<dbReference type="EMBL" id="BTGC01000003">
    <property type="protein sequence ID" value="GMM50646.1"/>
    <property type="molecule type" value="Genomic_DNA"/>
</dbReference>
<name>A0AAV5RHM0_STABA</name>
<comment type="pathway">
    <text evidence="2">Glycolipid biosynthesis; glycosylphosphatidylinositol-anchor biosynthesis.</text>
</comment>
<feature type="transmembrane region" description="Helical" evidence="11">
    <location>
        <begin position="211"/>
        <end position="232"/>
    </location>
</feature>
<evidence type="ECO:0000256" key="7">
    <source>
        <dbReference type="ARBA" id="ARBA00022824"/>
    </source>
</evidence>
<dbReference type="GO" id="GO:0000026">
    <property type="term" value="F:alpha-1,2-mannosyltransferase activity"/>
    <property type="evidence" value="ECO:0007669"/>
    <property type="project" value="TreeGrafter"/>
</dbReference>
<feature type="transmembrane region" description="Helical" evidence="11">
    <location>
        <begin position="86"/>
        <end position="103"/>
    </location>
</feature>
<reference evidence="13 14" key="1">
    <citation type="journal article" date="2023" name="Elife">
        <title>Identification of key yeast species and microbe-microbe interactions impacting larval growth of Drosophila in the wild.</title>
        <authorList>
            <person name="Mure A."/>
            <person name="Sugiura Y."/>
            <person name="Maeda R."/>
            <person name="Honda K."/>
            <person name="Sakurai N."/>
            <person name="Takahashi Y."/>
            <person name="Watada M."/>
            <person name="Katoh T."/>
            <person name="Gotoh A."/>
            <person name="Gotoh Y."/>
            <person name="Taniguchi I."/>
            <person name="Nakamura K."/>
            <person name="Hayashi T."/>
            <person name="Katayama T."/>
            <person name="Uemura T."/>
            <person name="Hattori Y."/>
        </authorList>
    </citation>
    <scope>NUCLEOTIDE SEQUENCE [LARGE SCALE GENOMIC DNA]</scope>
    <source>
        <strain evidence="13 14">SB-73</strain>
    </source>
</reference>
<keyword evidence="14" id="KW-1185">Reference proteome</keyword>
<evidence type="ECO:0000256" key="9">
    <source>
        <dbReference type="ARBA" id="ARBA00023136"/>
    </source>
</evidence>
<evidence type="ECO:0000256" key="6">
    <source>
        <dbReference type="ARBA" id="ARBA00022692"/>
    </source>
</evidence>
<keyword evidence="8 11" id="KW-1133">Transmembrane helix</keyword>
<comment type="caution">
    <text evidence="13">The sequence shown here is derived from an EMBL/GenBank/DDBJ whole genome shotgun (WGS) entry which is preliminary data.</text>
</comment>
<dbReference type="EC" id="2.4.1.-" evidence="11"/>
<dbReference type="GO" id="GO:0006506">
    <property type="term" value="P:GPI anchor biosynthetic process"/>
    <property type="evidence" value="ECO:0007669"/>
    <property type="project" value="UniProtKB-KW"/>
</dbReference>
<keyword evidence="12" id="KW-0732">Signal</keyword>
<feature type="signal peptide" evidence="12">
    <location>
        <begin position="1"/>
        <end position="23"/>
    </location>
</feature>
<keyword evidence="3" id="KW-0337">GPI-anchor biosynthesis</keyword>
<evidence type="ECO:0000313" key="13">
    <source>
        <dbReference type="EMBL" id="GMM50646.1"/>
    </source>
</evidence>
<accession>A0AAV5RHM0</accession>
<dbReference type="Proteomes" id="UP001362899">
    <property type="component" value="Unassembled WGS sequence"/>
</dbReference>
<evidence type="ECO:0000256" key="3">
    <source>
        <dbReference type="ARBA" id="ARBA00022502"/>
    </source>
</evidence>
<evidence type="ECO:0000256" key="5">
    <source>
        <dbReference type="ARBA" id="ARBA00022679"/>
    </source>
</evidence>
<keyword evidence="7 11" id="KW-0256">Endoplasmic reticulum</keyword>
<dbReference type="Pfam" id="PF03901">
    <property type="entry name" value="Glyco_transf_22"/>
    <property type="match status" value="1"/>
</dbReference>
<evidence type="ECO:0000256" key="2">
    <source>
        <dbReference type="ARBA" id="ARBA00004687"/>
    </source>
</evidence>
<evidence type="ECO:0000256" key="1">
    <source>
        <dbReference type="ARBA" id="ARBA00004477"/>
    </source>
</evidence>
<comment type="subcellular location">
    <subcellularLocation>
        <location evidence="1 11">Endoplasmic reticulum membrane</location>
        <topology evidence="1 11">Multi-pass membrane protein</topology>
    </subcellularLocation>
</comment>
<proteinExistence type="inferred from homology"/>
<dbReference type="AlphaFoldDB" id="A0AAV5RHM0"/>
<feature type="transmembrane region" description="Helical" evidence="11">
    <location>
        <begin position="340"/>
        <end position="359"/>
    </location>
</feature>
<organism evidence="13 14">
    <name type="scientific">Starmerella bacillaris</name>
    <name type="common">Yeast</name>
    <name type="synonym">Candida zemplinina</name>
    <dbReference type="NCBI Taxonomy" id="1247836"/>
    <lineage>
        <taxon>Eukaryota</taxon>
        <taxon>Fungi</taxon>
        <taxon>Dikarya</taxon>
        <taxon>Ascomycota</taxon>
        <taxon>Saccharomycotina</taxon>
        <taxon>Dipodascomycetes</taxon>
        <taxon>Dipodascales</taxon>
        <taxon>Trichomonascaceae</taxon>
        <taxon>Starmerella</taxon>
    </lineage>
</organism>
<dbReference type="PANTHER" id="PTHR22760">
    <property type="entry name" value="GLYCOSYLTRANSFERASE"/>
    <property type="match status" value="1"/>
</dbReference>
<dbReference type="InterPro" id="IPR005599">
    <property type="entry name" value="GPI_mannosylTrfase"/>
</dbReference>
<evidence type="ECO:0000313" key="14">
    <source>
        <dbReference type="Proteomes" id="UP001362899"/>
    </source>
</evidence>
<evidence type="ECO:0000256" key="12">
    <source>
        <dbReference type="SAM" id="SignalP"/>
    </source>
</evidence>
<keyword evidence="5" id="KW-0808">Transferase</keyword>
<feature type="chain" id="PRO_5043686131" description="Mannosyltransferase" evidence="12">
    <location>
        <begin position="24"/>
        <end position="562"/>
    </location>
</feature>
<feature type="transmembrane region" description="Helical" evidence="11">
    <location>
        <begin position="177"/>
        <end position="199"/>
    </location>
</feature>
<keyword evidence="6 11" id="KW-0812">Transmembrane</keyword>
<evidence type="ECO:0000256" key="8">
    <source>
        <dbReference type="ARBA" id="ARBA00022989"/>
    </source>
</evidence>